<accession>A0AA86ALP3</accession>
<dbReference type="InterPro" id="IPR015947">
    <property type="entry name" value="PUA-like_sf"/>
</dbReference>
<dbReference type="AlphaFoldDB" id="A0AA86ALP3"/>
<dbReference type="Proteomes" id="UP000019322">
    <property type="component" value="Chromosome"/>
</dbReference>
<name>A0AA86ALP3_SULMK</name>
<dbReference type="Gene3D" id="2.30.130.30">
    <property type="entry name" value="Hypothetical protein"/>
    <property type="match status" value="1"/>
</dbReference>
<sequence>MTYTVLTVRQPWAYCIMYLGKDIENRTRKTNIRGTIAIHASKQVDYDAYYWLKAEGYDLPPIDKLVTGKILGMVDLIDCVQEHTSVWKEKGTWGYVLQKPQPLNEPIAAKGNLGFWKYSSESRLVSNA</sequence>
<dbReference type="RefSeq" id="WP_025345017.1">
    <property type="nucleotide sequence ID" value="NZ_CP007201.1"/>
</dbReference>
<dbReference type="KEGG" id="smul:SMUL_1890"/>
<protein>
    <submittedName>
        <fullName evidence="1">ASC-1-like domain-containing protein</fullName>
    </submittedName>
</protein>
<proteinExistence type="predicted"/>
<dbReference type="SUPFAM" id="SSF88697">
    <property type="entry name" value="PUA domain-like"/>
    <property type="match status" value="1"/>
</dbReference>
<evidence type="ECO:0000313" key="2">
    <source>
        <dbReference type="Proteomes" id="UP000019322"/>
    </source>
</evidence>
<dbReference type="EMBL" id="CP007201">
    <property type="protein sequence ID" value="AHJ13145.1"/>
    <property type="molecule type" value="Genomic_DNA"/>
</dbReference>
<reference evidence="1 2" key="1">
    <citation type="journal article" date="2014" name="Environ. Microbiol.">
        <title>Insights into organohalide respiration and the versatile catabolism of Sulfurospirillum multivorans gained from comparative genomics and physiological studies.</title>
        <authorList>
            <person name="Goris T."/>
            <person name="Schubert T."/>
            <person name="Gadkari J."/>
            <person name="Wubet T."/>
            <person name="Tarkka M."/>
            <person name="Buscot F."/>
            <person name="Adrian L."/>
            <person name="Diekert G."/>
        </authorList>
    </citation>
    <scope>NUCLEOTIDE SEQUENCE [LARGE SCALE GENOMIC DNA]</scope>
    <source>
        <strain evidence="2">DM 12446 / JCM 15788 / NBRC 109480</strain>
    </source>
</reference>
<gene>
    <name evidence="1" type="ORF">SMUL_1890</name>
</gene>
<evidence type="ECO:0000313" key="1">
    <source>
        <dbReference type="EMBL" id="AHJ13145.1"/>
    </source>
</evidence>
<organism evidence="1 2">
    <name type="scientific">Sulfurospirillum multivorans (strain DM 12446 / JCM 15788 / NBRC 109480)</name>
    <dbReference type="NCBI Taxonomy" id="1150621"/>
    <lineage>
        <taxon>Bacteria</taxon>
        <taxon>Pseudomonadati</taxon>
        <taxon>Campylobacterota</taxon>
        <taxon>Epsilonproteobacteria</taxon>
        <taxon>Campylobacterales</taxon>
        <taxon>Sulfurospirillaceae</taxon>
        <taxon>Sulfurospirillum</taxon>
    </lineage>
</organism>